<evidence type="ECO:0000313" key="2">
    <source>
        <dbReference type="EMBL" id="OBQ66887.1"/>
    </source>
</evidence>
<sequence length="80" mass="8943">MSANQKTAKRRYRDLDRAVQAKLCSAGPKPGHLARIDLSGEWALKKELAMKKTYEKPRLEKREKLSSVTAATGVSTVEEN</sequence>
<accession>A0AA91J3T1</accession>
<dbReference type="Proteomes" id="UP000093737">
    <property type="component" value="Unassembled WGS sequence"/>
</dbReference>
<evidence type="ECO:0000313" key="3">
    <source>
        <dbReference type="Proteomes" id="UP000093737"/>
    </source>
</evidence>
<name>A0AA91J3T1_RHILI</name>
<evidence type="ECO:0000256" key="1">
    <source>
        <dbReference type="SAM" id="MobiDB-lite"/>
    </source>
</evidence>
<organism evidence="2 3">
    <name type="scientific">Rhizobium loti</name>
    <name type="common">Mesorhizobium loti</name>
    <dbReference type="NCBI Taxonomy" id="381"/>
    <lineage>
        <taxon>Bacteria</taxon>
        <taxon>Pseudomonadati</taxon>
        <taxon>Pseudomonadota</taxon>
        <taxon>Alphaproteobacteria</taxon>
        <taxon>Hyphomicrobiales</taxon>
        <taxon>Phyllobacteriaceae</taxon>
        <taxon>Mesorhizobium</taxon>
    </lineage>
</organism>
<dbReference type="EMBL" id="LYTK01000010">
    <property type="protein sequence ID" value="OBQ66887.1"/>
    <property type="molecule type" value="Genomic_DNA"/>
</dbReference>
<feature type="region of interest" description="Disordered" evidence="1">
    <location>
        <begin position="57"/>
        <end position="80"/>
    </location>
</feature>
<protein>
    <submittedName>
        <fullName evidence="2">Uncharacterized protein</fullName>
    </submittedName>
</protein>
<dbReference type="AlphaFoldDB" id="A0AA91J3T1"/>
<feature type="compositionally biased region" description="Polar residues" evidence="1">
    <location>
        <begin position="66"/>
        <end position="80"/>
    </location>
</feature>
<proteinExistence type="predicted"/>
<reference evidence="2 3" key="1">
    <citation type="submission" date="2016-05" db="EMBL/GenBank/DDBJ databases">
        <authorList>
            <person name="Ramsay J.P."/>
        </authorList>
    </citation>
    <scope>NUCLEOTIDE SEQUENCE [LARGE SCALE GENOMIC DNA]</scope>
    <source>
        <strain evidence="2 3">NZP2042</strain>
    </source>
</reference>
<gene>
    <name evidence="2" type="ORF">A8145_31335</name>
</gene>
<comment type="caution">
    <text evidence="2">The sequence shown here is derived from an EMBL/GenBank/DDBJ whole genome shotgun (WGS) entry which is preliminary data.</text>
</comment>